<comment type="caution">
    <text evidence="2">The sequence shown here is derived from an EMBL/GenBank/DDBJ whole genome shotgun (WGS) entry which is preliminary data.</text>
</comment>
<protein>
    <submittedName>
        <fullName evidence="2">Uncharacterized protein</fullName>
    </submittedName>
</protein>
<dbReference type="RefSeq" id="WP_272090268.1">
    <property type="nucleotide sequence ID" value="NZ_JAQNDL010000003.1"/>
</dbReference>
<keyword evidence="1" id="KW-1133">Transmembrane helix</keyword>
<evidence type="ECO:0000256" key="1">
    <source>
        <dbReference type="SAM" id="Phobius"/>
    </source>
</evidence>
<sequence length="86" mass="8852">MAGSPGRPERYYRRACSSFASPATSWSWNAADLALTVSGAPGTAAYLVGFAVSELLLAAVIVVMLRGMPRVHGAADRAASLEPASA</sequence>
<organism evidence="2 3">
    <name type="scientific">Nannocystis bainbridge</name>
    <dbReference type="NCBI Taxonomy" id="2995303"/>
    <lineage>
        <taxon>Bacteria</taxon>
        <taxon>Pseudomonadati</taxon>
        <taxon>Myxococcota</taxon>
        <taxon>Polyangia</taxon>
        <taxon>Nannocystales</taxon>
        <taxon>Nannocystaceae</taxon>
        <taxon>Nannocystis</taxon>
    </lineage>
</organism>
<keyword evidence="3" id="KW-1185">Reference proteome</keyword>
<gene>
    <name evidence="2" type="ORF">POL25_32940</name>
</gene>
<feature type="transmembrane region" description="Helical" evidence="1">
    <location>
        <begin position="44"/>
        <end position="65"/>
    </location>
</feature>
<name>A0ABT5E7C5_9BACT</name>
<reference evidence="2 3" key="1">
    <citation type="submission" date="2022-11" db="EMBL/GenBank/DDBJ databases">
        <title>Minimal conservation of predation-associated metabolite biosynthetic gene clusters underscores biosynthetic potential of Myxococcota including descriptions for ten novel species: Archangium lansinium sp. nov., Myxococcus landrumus sp. nov., Nannocystis bai.</title>
        <authorList>
            <person name="Ahearne A."/>
            <person name="Stevens C."/>
            <person name="Dowd S."/>
        </authorList>
    </citation>
    <scope>NUCLEOTIDE SEQUENCE [LARGE SCALE GENOMIC DNA]</scope>
    <source>
        <strain evidence="2 3">BB15-2</strain>
    </source>
</reference>
<keyword evidence="1" id="KW-0812">Transmembrane</keyword>
<dbReference type="EMBL" id="JAQNDL010000003">
    <property type="protein sequence ID" value="MDC0721762.1"/>
    <property type="molecule type" value="Genomic_DNA"/>
</dbReference>
<keyword evidence="1" id="KW-0472">Membrane</keyword>
<dbReference type="Proteomes" id="UP001221686">
    <property type="component" value="Unassembled WGS sequence"/>
</dbReference>
<evidence type="ECO:0000313" key="2">
    <source>
        <dbReference type="EMBL" id="MDC0721762.1"/>
    </source>
</evidence>
<proteinExistence type="predicted"/>
<accession>A0ABT5E7C5</accession>
<evidence type="ECO:0000313" key="3">
    <source>
        <dbReference type="Proteomes" id="UP001221686"/>
    </source>
</evidence>